<dbReference type="Pfam" id="PF07730">
    <property type="entry name" value="HisKA_3"/>
    <property type="match status" value="1"/>
</dbReference>
<dbReference type="GO" id="GO:0005524">
    <property type="term" value="F:ATP binding"/>
    <property type="evidence" value="ECO:0007669"/>
    <property type="project" value="UniProtKB-KW"/>
</dbReference>
<dbReference type="InterPro" id="IPR036890">
    <property type="entry name" value="HATPase_C_sf"/>
</dbReference>
<feature type="transmembrane region" description="Helical" evidence="9">
    <location>
        <begin position="135"/>
        <end position="154"/>
    </location>
</feature>
<protein>
    <recommendedName>
        <fullName evidence="2">histidine kinase</fullName>
        <ecNumber evidence="2">2.7.13.3</ecNumber>
    </recommendedName>
</protein>
<dbReference type="InterPro" id="IPR050482">
    <property type="entry name" value="Sensor_HK_TwoCompSys"/>
</dbReference>
<proteinExistence type="predicted"/>
<dbReference type="PANTHER" id="PTHR24421:SF10">
    <property type="entry name" value="NITRATE_NITRITE SENSOR PROTEIN NARQ"/>
    <property type="match status" value="1"/>
</dbReference>
<evidence type="ECO:0000256" key="8">
    <source>
        <dbReference type="ARBA" id="ARBA00023012"/>
    </source>
</evidence>
<evidence type="ECO:0000313" key="11">
    <source>
        <dbReference type="EMBL" id="VDY72802.1"/>
    </source>
</evidence>
<organism evidence="11 12">
    <name type="scientific">Streptococcus sanguinis</name>
    <dbReference type="NCBI Taxonomy" id="1305"/>
    <lineage>
        <taxon>Bacteria</taxon>
        <taxon>Bacillati</taxon>
        <taxon>Bacillota</taxon>
        <taxon>Bacilli</taxon>
        <taxon>Lactobacillales</taxon>
        <taxon>Streptococcaceae</taxon>
        <taxon>Streptococcus</taxon>
    </lineage>
</organism>
<sequence length="438" mass="50480">MRPQKSIFYSKIALMVINLVAIVYNASIYLFATNYVAAKGFSHSLLERLDAIPGSPSLIFWVSISLYGSLLLVMYYRERHPNQLSVYDKATIIEILLMLVIFSVLHSSYNGLILLVFADIFYGSKEFNSSKDKKYWFSFIILSFGMLLLSNYDLMSLFIKLPSLDTYIRFYPESVRLLLLFGKNFLYSLNIVVFMISLLFYILSAITERHRIEEELRMASQANRELNSYLALSEKIAEDRERKRIAREIHDTLGHALTGISAGIDAVKVLVDIDTNRAKEQLNNVSVVVRDGIRDVRGSLNKMRPGALENNTLKEALIKIIREYEAISNLEIHLRYEWDNIDLDIAKEDIVFRVIQESITNSVRHGHAKTIWIELLEEEEAYVMTIQDDGVGFDELHYGYGLKQMQERLMIIGGSVRFENRDGFYTHIEIPKIGGRHD</sequence>
<accession>A0AAJ5NQJ4</accession>
<keyword evidence="7" id="KW-0067">ATP-binding</keyword>
<evidence type="ECO:0000256" key="2">
    <source>
        <dbReference type="ARBA" id="ARBA00012438"/>
    </source>
</evidence>
<evidence type="ECO:0000256" key="3">
    <source>
        <dbReference type="ARBA" id="ARBA00022553"/>
    </source>
</evidence>
<evidence type="ECO:0000259" key="10">
    <source>
        <dbReference type="SMART" id="SM00387"/>
    </source>
</evidence>
<evidence type="ECO:0000256" key="9">
    <source>
        <dbReference type="SAM" id="Phobius"/>
    </source>
</evidence>
<keyword evidence="9" id="KW-0472">Membrane</keyword>
<feature type="transmembrane region" description="Helical" evidence="9">
    <location>
        <begin position="185"/>
        <end position="203"/>
    </location>
</feature>
<keyword evidence="3" id="KW-0597">Phosphoprotein</keyword>
<dbReference type="GO" id="GO:0016020">
    <property type="term" value="C:membrane"/>
    <property type="evidence" value="ECO:0007669"/>
    <property type="project" value="InterPro"/>
</dbReference>
<evidence type="ECO:0000313" key="12">
    <source>
        <dbReference type="Proteomes" id="UP000266918"/>
    </source>
</evidence>
<evidence type="ECO:0000256" key="1">
    <source>
        <dbReference type="ARBA" id="ARBA00000085"/>
    </source>
</evidence>
<dbReference type="InterPro" id="IPR011712">
    <property type="entry name" value="Sig_transdc_His_kin_sub3_dim/P"/>
</dbReference>
<dbReference type="EC" id="2.7.13.3" evidence="2"/>
<dbReference type="PANTHER" id="PTHR24421">
    <property type="entry name" value="NITRATE/NITRITE SENSOR PROTEIN NARX-RELATED"/>
    <property type="match status" value="1"/>
</dbReference>
<gene>
    <name evidence="11" type="primary">desK_2</name>
    <name evidence="11" type="ORF">NCTC10904_02090</name>
</gene>
<dbReference type="RefSeq" id="WP_002898587.1">
    <property type="nucleotide sequence ID" value="NZ_CP071429.1"/>
</dbReference>
<dbReference type="AlphaFoldDB" id="A0AAJ5NQJ4"/>
<comment type="catalytic activity">
    <reaction evidence="1">
        <text>ATP + protein L-histidine = ADP + protein N-phospho-L-histidine.</text>
        <dbReference type="EC" id="2.7.13.3"/>
    </reaction>
</comment>
<evidence type="ECO:0000256" key="4">
    <source>
        <dbReference type="ARBA" id="ARBA00022679"/>
    </source>
</evidence>
<keyword evidence="9" id="KW-0812">Transmembrane</keyword>
<evidence type="ECO:0000256" key="6">
    <source>
        <dbReference type="ARBA" id="ARBA00022777"/>
    </source>
</evidence>
<dbReference type="Gene3D" id="1.20.5.1930">
    <property type="match status" value="1"/>
</dbReference>
<keyword evidence="6 11" id="KW-0418">Kinase</keyword>
<keyword evidence="5" id="KW-0547">Nucleotide-binding</keyword>
<name>A0AAJ5NQJ4_STRSA</name>
<keyword evidence="9" id="KW-1133">Transmembrane helix</keyword>
<dbReference type="GO" id="GO:0000155">
    <property type="term" value="F:phosphorelay sensor kinase activity"/>
    <property type="evidence" value="ECO:0007669"/>
    <property type="project" value="InterPro"/>
</dbReference>
<feature type="transmembrane region" description="Helical" evidence="9">
    <location>
        <begin position="58"/>
        <end position="76"/>
    </location>
</feature>
<dbReference type="Proteomes" id="UP000266918">
    <property type="component" value="Chromosome"/>
</dbReference>
<dbReference type="SMART" id="SM00387">
    <property type="entry name" value="HATPase_c"/>
    <property type="match status" value="1"/>
</dbReference>
<dbReference type="Pfam" id="PF02518">
    <property type="entry name" value="HATPase_c"/>
    <property type="match status" value="1"/>
</dbReference>
<dbReference type="SUPFAM" id="SSF55874">
    <property type="entry name" value="ATPase domain of HSP90 chaperone/DNA topoisomerase II/histidine kinase"/>
    <property type="match status" value="1"/>
</dbReference>
<dbReference type="GO" id="GO:0046983">
    <property type="term" value="F:protein dimerization activity"/>
    <property type="evidence" value="ECO:0007669"/>
    <property type="project" value="InterPro"/>
</dbReference>
<evidence type="ECO:0000256" key="5">
    <source>
        <dbReference type="ARBA" id="ARBA00022741"/>
    </source>
</evidence>
<evidence type="ECO:0000256" key="7">
    <source>
        <dbReference type="ARBA" id="ARBA00022840"/>
    </source>
</evidence>
<keyword evidence="8" id="KW-0902">Two-component regulatory system</keyword>
<feature type="transmembrane region" description="Helical" evidence="9">
    <location>
        <begin position="96"/>
        <end position="123"/>
    </location>
</feature>
<dbReference type="Gene3D" id="3.30.565.10">
    <property type="entry name" value="Histidine kinase-like ATPase, C-terminal domain"/>
    <property type="match status" value="1"/>
</dbReference>
<feature type="transmembrane region" description="Helical" evidence="9">
    <location>
        <begin position="12"/>
        <end position="38"/>
    </location>
</feature>
<dbReference type="EMBL" id="LR134002">
    <property type="protein sequence ID" value="VDY72802.1"/>
    <property type="molecule type" value="Genomic_DNA"/>
</dbReference>
<reference evidence="11 12" key="1">
    <citation type="submission" date="2018-12" db="EMBL/GenBank/DDBJ databases">
        <authorList>
            <consortium name="Pathogen Informatics"/>
        </authorList>
    </citation>
    <scope>NUCLEOTIDE SEQUENCE [LARGE SCALE GENOMIC DNA]</scope>
    <source>
        <strain evidence="12">NCTC 10904</strain>
    </source>
</reference>
<keyword evidence="4 11" id="KW-0808">Transferase</keyword>
<feature type="domain" description="Histidine kinase/HSP90-like ATPase" evidence="10">
    <location>
        <begin position="346"/>
        <end position="434"/>
    </location>
</feature>
<dbReference type="InterPro" id="IPR003594">
    <property type="entry name" value="HATPase_dom"/>
</dbReference>
<dbReference type="CDD" id="cd16917">
    <property type="entry name" value="HATPase_UhpB-NarQ-NarX-like"/>
    <property type="match status" value="1"/>
</dbReference>